<dbReference type="Gene3D" id="3.10.450.50">
    <property type="match status" value="1"/>
</dbReference>
<evidence type="ECO:0008006" key="4">
    <source>
        <dbReference type="Google" id="ProtNLM"/>
    </source>
</evidence>
<reference evidence="2" key="1">
    <citation type="submission" date="2020-06" db="EMBL/GenBank/DDBJ databases">
        <authorList>
            <consortium name="Plant Systems Biology data submission"/>
        </authorList>
    </citation>
    <scope>NUCLEOTIDE SEQUENCE</scope>
    <source>
        <strain evidence="2">D6</strain>
    </source>
</reference>
<name>A0A9N8EEP2_9STRA</name>
<proteinExistence type="predicted"/>
<dbReference type="Proteomes" id="UP001153069">
    <property type="component" value="Unassembled WGS sequence"/>
</dbReference>
<dbReference type="InterPro" id="IPR024525">
    <property type="entry name" value="DUF3804"/>
</dbReference>
<feature type="compositionally biased region" description="Polar residues" evidence="1">
    <location>
        <begin position="202"/>
        <end position="211"/>
    </location>
</feature>
<feature type="compositionally biased region" description="Low complexity" evidence="1">
    <location>
        <begin position="273"/>
        <end position="282"/>
    </location>
</feature>
<feature type="compositionally biased region" description="Basic and acidic residues" evidence="1">
    <location>
        <begin position="185"/>
        <end position="201"/>
    </location>
</feature>
<evidence type="ECO:0000313" key="2">
    <source>
        <dbReference type="EMBL" id="CAB9517099.1"/>
    </source>
</evidence>
<evidence type="ECO:0000313" key="3">
    <source>
        <dbReference type="Proteomes" id="UP001153069"/>
    </source>
</evidence>
<dbReference type="OrthoDB" id="10661306at2759"/>
<evidence type="ECO:0000256" key="1">
    <source>
        <dbReference type="SAM" id="MobiDB-lite"/>
    </source>
</evidence>
<dbReference type="InterPro" id="IPR032710">
    <property type="entry name" value="NTF2-like_dom_sf"/>
</dbReference>
<comment type="caution">
    <text evidence="2">The sequence shown here is derived from an EMBL/GenBank/DDBJ whole genome shotgun (WGS) entry which is preliminary data.</text>
</comment>
<feature type="region of interest" description="Disordered" evidence="1">
    <location>
        <begin position="145"/>
        <end position="350"/>
    </location>
</feature>
<protein>
    <recommendedName>
        <fullName evidence="4">NTF2 domain-containing protein</fullName>
    </recommendedName>
</protein>
<organism evidence="2 3">
    <name type="scientific">Seminavis robusta</name>
    <dbReference type="NCBI Taxonomy" id="568900"/>
    <lineage>
        <taxon>Eukaryota</taxon>
        <taxon>Sar</taxon>
        <taxon>Stramenopiles</taxon>
        <taxon>Ochrophyta</taxon>
        <taxon>Bacillariophyta</taxon>
        <taxon>Bacillariophyceae</taxon>
        <taxon>Bacillariophycidae</taxon>
        <taxon>Naviculales</taxon>
        <taxon>Naviculaceae</taxon>
        <taxon>Seminavis</taxon>
    </lineage>
</organism>
<dbReference type="EMBL" id="CAICTM010000830">
    <property type="protein sequence ID" value="CAB9517099.1"/>
    <property type="molecule type" value="Genomic_DNA"/>
</dbReference>
<dbReference type="SUPFAM" id="SSF54427">
    <property type="entry name" value="NTF2-like"/>
    <property type="match status" value="1"/>
</dbReference>
<dbReference type="Pfam" id="PF12707">
    <property type="entry name" value="DUF3804"/>
    <property type="match status" value="1"/>
</dbReference>
<feature type="compositionally biased region" description="Low complexity" evidence="1">
    <location>
        <begin position="318"/>
        <end position="327"/>
    </location>
</feature>
<gene>
    <name evidence="2" type="ORF">SEMRO_831_G208300.1</name>
</gene>
<keyword evidence="3" id="KW-1185">Reference proteome</keyword>
<sequence length="350" mass="39035">MADSTLDDSASAIAMSSTRTADTHMTKDSIRAFLIDFCIDAKTLYDKPKECWEAFYEKTHHPEYTHIRNSGNALTSQEFIDMLTGGVLVGTDLQLVSIDKIVLMAGGRSAVVTYTIDQHFEYKGVPNSDRCVYTLVLEEVDGEPKMVQEQRSNGMPIPKPKSRWQTNADTEGHHNHIVDYVNDDDSGKTHGETIKSNDHNSHNTPKPTNDQVTHHHHNNSHTQPPKKPSTRRRSGTSLVSLHEEADDAPAATDPSNHMTIPPTPPKNSFTLVPTPETSSSSSTEKHHQRQSTTRTTKEEPTSPNHPTPKKANRETKRTSSSCTSSSPTHRHRNILRGNDKVKPLPSRWNS</sequence>
<dbReference type="AlphaFoldDB" id="A0A9N8EEP2"/>
<accession>A0A9N8EEP2</accession>